<name>A0A507ZT41_9FLAO</name>
<dbReference type="Proteomes" id="UP000317169">
    <property type="component" value="Unassembled WGS sequence"/>
</dbReference>
<evidence type="ECO:0000259" key="2">
    <source>
        <dbReference type="PROSITE" id="PS50206"/>
    </source>
</evidence>
<dbReference type="AlphaFoldDB" id="A0A507ZT41"/>
<reference evidence="3 4" key="1">
    <citation type="submission" date="2019-06" db="EMBL/GenBank/DDBJ databases">
        <title>Flavibacter putida gen. nov., sp. nov., a novel marine bacterium of the family Flavobacteriaceae isolated from coastal seawater.</title>
        <authorList>
            <person name="Feng X."/>
        </authorList>
    </citation>
    <scope>NUCLEOTIDE SEQUENCE [LARGE SCALE GENOMIC DNA]</scope>
    <source>
        <strain evidence="3 4">PLHSN227</strain>
    </source>
</reference>
<organism evidence="3 4">
    <name type="scientific">Haloflavibacter putidus</name>
    <dbReference type="NCBI Taxonomy" id="2576776"/>
    <lineage>
        <taxon>Bacteria</taxon>
        <taxon>Pseudomonadati</taxon>
        <taxon>Bacteroidota</taxon>
        <taxon>Flavobacteriia</taxon>
        <taxon>Flavobacteriales</taxon>
        <taxon>Flavobacteriaceae</taxon>
        <taxon>Haloflavibacter</taxon>
    </lineage>
</organism>
<dbReference type="PANTHER" id="PTHR43031:SF1">
    <property type="entry name" value="PYRIDINE NUCLEOTIDE-DISULPHIDE OXIDOREDUCTASE"/>
    <property type="match status" value="1"/>
</dbReference>
<protein>
    <submittedName>
        <fullName evidence="3">Rhodanese-like domain-containing protein</fullName>
    </submittedName>
</protein>
<dbReference type="InterPro" id="IPR001763">
    <property type="entry name" value="Rhodanese-like_dom"/>
</dbReference>
<dbReference type="InterPro" id="IPR036873">
    <property type="entry name" value="Rhodanese-like_dom_sf"/>
</dbReference>
<dbReference type="SUPFAM" id="SSF52821">
    <property type="entry name" value="Rhodanese/Cell cycle control phosphatase"/>
    <property type="match status" value="1"/>
</dbReference>
<dbReference type="OrthoDB" id="9808735at2"/>
<dbReference type="Gene3D" id="3.40.250.10">
    <property type="entry name" value="Rhodanese-like domain"/>
    <property type="match status" value="1"/>
</dbReference>
<accession>A0A507ZT41</accession>
<dbReference type="PROSITE" id="PS50206">
    <property type="entry name" value="RHODANESE_3"/>
    <property type="match status" value="1"/>
</dbReference>
<sequence>MKLLLNSLLLICFVFVGNAQKKDAITILGKDNFAEAIKDNNIQLLDVRTPKEYAEGHIADAKLLNYFEKDAFRKYAGKLDKDEPVYLYCRSGNRSQKAAKILVDMGFTEIYDLEGGYMNWSE</sequence>
<feature type="signal peptide" evidence="1">
    <location>
        <begin position="1"/>
        <end position="19"/>
    </location>
</feature>
<evidence type="ECO:0000313" key="4">
    <source>
        <dbReference type="Proteomes" id="UP000317169"/>
    </source>
</evidence>
<feature type="chain" id="PRO_5021307456" evidence="1">
    <location>
        <begin position="20"/>
        <end position="122"/>
    </location>
</feature>
<dbReference type="CDD" id="cd00158">
    <property type="entry name" value="RHOD"/>
    <property type="match status" value="1"/>
</dbReference>
<dbReference type="SMART" id="SM00450">
    <property type="entry name" value="RHOD"/>
    <property type="match status" value="1"/>
</dbReference>
<keyword evidence="1" id="KW-0732">Signal</keyword>
<keyword evidence="4" id="KW-1185">Reference proteome</keyword>
<feature type="domain" description="Rhodanese" evidence="2">
    <location>
        <begin position="38"/>
        <end position="122"/>
    </location>
</feature>
<comment type="caution">
    <text evidence="3">The sequence shown here is derived from an EMBL/GenBank/DDBJ whole genome shotgun (WGS) entry which is preliminary data.</text>
</comment>
<dbReference type="PANTHER" id="PTHR43031">
    <property type="entry name" value="FAD-DEPENDENT OXIDOREDUCTASE"/>
    <property type="match status" value="1"/>
</dbReference>
<dbReference type="InterPro" id="IPR050229">
    <property type="entry name" value="GlpE_sulfurtransferase"/>
</dbReference>
<dbReference type="Pfam" id="PF00581">
    <property type="entry name" value="Rhodanese"/>
    <property type="match status" value="1"/>
</dbReference>
<gene>
    <name evidence="3" type="ORF">FKR84_04240</name>
</gene>
<dbReference type="EMBL" id="VIAR01000003">
    <property type="protein sequence ID" value="TQD39711.1"/>
    <property type="molecule type" value="Genomic_DNA"/>
</dbReference>
<evidence type="ECO:0000313" key="3">
    <source>
        <dbReference type="EMBL" id="TQD39711.1"/>
    </source>
</evidence>
<proteinExistence type="predicted"/>
<evidence type="ECO:0000256" key="1">
    <source>
        <dbReference type="SAM" id="SignalP"/>
    </source>
</evidence>
<dbReference type="RefSeq" id="WP_141420954.1">
    <property type="nucleotide sequence ID" value="NZ_VIAR01000003.1"/>
</dbReference>